<dbReference type="EMBL" id="KV453935">
    <property type="protein sequence ID" value="ODV72416.1"/>
    <property type="molecule type" value="Genomic_DNA"/>
</dbReference>
<name>A0A1E4RYT2_CYBJN</name>
<keyword evidence="2" id="KW-1185">Reference proteome</keyword>
<gene>
    <name evidence="1" type="ORF">CYBJADRAFT_20876</name>
</gene>
<protein>
    <submittedName>
        <fullName evidence="1">Uncharacterized protein</fullName>
    </submittedName>
</protein>
<proteinExistence type="predicted"/>
<dbReference type="AlphaFoldDB" id="A0A1E4RYT2"/>
<organism evidence="1 2">
    <name type="scientific">Cyberlindnera jadinii (strain ATCC 18201 / CBS 1600 / BCRC 20928 / JCM 3617 / NBRC 0987 / NRRL Y-1542)</name>
    <name type="common">Torula yeast</name>
    <name type="synonym">Candida utilis</name>
    <dbReference type="NCBI Taxonomy" id="983966"/>
    <lineage>
        <taxon>Eukaryota</taxon>
        <taxon>Fungi</taxon>
        <taxon>Dikarya</taxon>
        <taxon>Ascomycota</taxon>
        <taxon>Saccharomycotina</taxon>
        <taxon>Saccharomycetes</taxon>
        <taxon>Phaffomycetales</taxon>
        <taxon>Phaffomycetaceae</taxon>
        <taxon>Cyberlindnera</taxon>
    </lineage>
</organism>
<evidence type="ECO:0000313" key="1">
    <source>
        <dbReference type="EMBL" id="ODV72416.1"/>
    </source>
</evidence>
<evidence type="ECO:0000313" key="2">
    <source>
        <dbReference type="Proteomes" id="UP000094389"/>
    </source>
</evidence>
<accession>A0A1E4RYT2</accession>
<reference evidence="1 2" key="1">
    <citation type="journal article" date="2016" name="Proc. Natl. Acad. Sci. U.S.A.">
        <title>Comparative genomics of biotechnologically important yeasts.</title>
        <authorList>
            <person name="Riley R."/>
            <person name="Haridas S."/>
            <person name="Wolfe K.H."/>
            <person name="Lopes M.R."/>
            <person name="Hittinger C.T."/>
            <person name="Goeker M."/>
            <person name="Salamov A.A."/>
            <person name="Wisecaver J.H."/>
            <person name="Long T.M."/>
            <person name="Calvey C.H."/>
            <person name="Aerts A.L."/>
            <person name="Barry K.W."/>
            <person name="Choi C."/>
            <person name="Clum A."/>
            <person name="Coughlan A.Y."/>
            <person name="Deshpande S."/>
            <person name="Douglass A.P."/>
            <person name="Hanson S.J."/>
            <person name="Klenk H.-P."/>
            <person name="LaButti K.M."/>
            <person name="Lapidus A."/>
            <person name="Lindquist E.A."/>
            <person name="Lipzen A.M."/>
            <person name="Meier-Kolthoff J.P."/>
            <person name="Ohm R.A."/>
            <person name="Otillar R.P."/>
            <person name="Pangilinan J.L."/>
            <person name="Peng Y."/>
            <person name="Rokas A."/>
            <person name="Rosa C.A."/>
            <person name="Scheuner C."/>
            <person name="Sibirny A.A."/>
            <person name="Slot J.C."/>
            <person name="Stielow J.B."/>
            <person name="Sun H."/>
            <person name="Kurtzman C.P."/>
            <person name="Blackwell M."/>
            <person name="Grigoriev I.V."/>
            <person name="Jeffries T.W."/>
        </authorList>
    </citation>
    <scope>NUCLEOTIDE SEQUENCE [LARGE SCALE GENOMIC DNA]</scope>
    <source>
        <strain evidence="2">ATCC 18201 / CBS 1600 / BCRC 20928 / JCM 3617 / NBRC 0987 / NRRL Y-1542</strain>
    </source>
</reference>
<dbReference type="GeneID" id="30991969"/>
<dbReference type="Proteomes" id="UP000094389">
    <property type="component" value="Unassembled WGS sequence"/>
</dbReference>
<dbReference type="RefSeq" id="XP_020069455.1">
    <property type="nucleotide sequence ID" value="XM_020217573.1"/>
</dbReference>
<sequence length="184" mass="19494">MKTPSLNYGAGCPYDTFPSSQVSASVLNSTVKSCGSVISSSCSLSPSTVIALSRSNSTQGTSEDSACVFFPSLLSLVVPLAKKAQKPKITRRCVHSRQALFTVSAGRNTLAGRWAYFLPGARCSACVCVCVCALGLKGDPQEKGSGCVWWERRSQYTRGRSVQAQAIRNTQPGTYKLGPSLIGS</sequence>